<reference evidence="4" key="2">
    <citation type="submission" date="2022-03" db="EMBL/GenBank/DDBJ databases">
        <title>Genome Encyclopedia of Bacteria and Archaea VI: Functional Genomics of Type Strains.</title>
        <authorList>
            <person name="Whitman W."/>
        </authorList>
    </citation>
    <scope>NUCLEOTIDE SEQUENCE</scope>
    <source>
        <strain evidence="4">HSC-15S17</strain>
    </source>
</reference>
<evidence type="ECO:0000256" key="1">
    <source>
        <dbReference type="ARBA" id="ARBA00022908"/>
    </source>
</evidence>
<dbReference type="InterPro" id="IPR050090">
    <property type="entry name" value="Tyrosine_recombinase_XerCD"/>
</dbReference>
<dbReference type="PANTHER" id="PTHR30349:SF94">
    <property type="entry name" value="INTEGRASE_RECOMBINASE HI_1414-RELATED"/>
    <property type="match status" value="1"/>
</dbReference>
<dbReference type="Proteomes" id="UP001155901">
    <property type="component" value="Unassembled WGS sequence"/>
</dbReference>
<keyword evidence="6" id="KW-1185">Reference proteome</keyword>
<dbReference type="CDD" id="cd00796">
    <property type="entry name" value="INT_Rci_Hp1_C"/>
    <property type="match status" value="1"/>
</dbReference>
<evidence type="ECO:0000313" key="4">
    <source>
        <dbReference type="EMBL" id="MCP2010725.1"/>
    </source>
</evidence>
<dbReference type="GO" id="GO:0015074">
    <property type="term" value="P:DNA integration"/>
    <property type="evidence" value="ECO:0007669"/>
    <property type="project" value="UniProtKB-KW"/>
</dbReference>
<reference evidence="3" key="1">
    <citation type="submission" date="2021-07" db="EMBL/GenBank/DDBJ databases">
        <title>Characterization of violacein-producing bacteria and related species.</title>
        <authorList>
            <person name="Wilson H.S."/>
            <person name="De Leon M.E."/>
        </authorList>
    </citation>
    <scope>NUCLEOTIDE SEQUENCE</scope>
    <source>
        <strain evidence="3">HSC-15S17</strain>
    </source>
</reference>
<dbReference type="Proteomes" id="UP001162889">
    <property type="component" value="Unassembled WGS sequence"/>
</dbReference>
<dbReference type="PANTHER" id="PTHR30349">
    <property type="entry name" value="PHAGE INTEGRASE-RELATED"/>
    <property type="match status" value="1"/>
</dbReference>
<comment type="caution">
    <text evidence="3">The sequence shown here is derived from an EMBL/GenBank/DDBJ whole genome shotgun (WGS) entry which is preliminary data.</text>
</comment>
<sequence>MASYSKSGKGWHASVAVRGTRDTKTFSTKAEAVAWAAARETEIRSGVNAGPGESKTLDDAFNRYLREVSVHKRGHRMERHRLAAIADHVVAGRRLGSLRLADVSSDILGQWRDLRLRGTAAANFEDKVLGASVIRELNLLSHVFTTARREWKWIAKSPTTDVRRPKGSAPRDRRISQDEIDRLCVALGFDEAPVSTKSGAVAVAFLFAIETAMRAGEICGLKRSDIKGRVAHLPRTKNGTKRDVPLSSRALDLIALMPPGDMLFGISAARLDALFRKAKERCQIEDLKFHDPLSGYWRYTAQRRNPALRCARAKSDESAETIRSYLVIQTWRSGVSCPVVSHCRRRAVHVPSAGGGHIQAVDAGGDQLAKQINGLQVGALSSDANEAIANDGRAKAAIEDAEHQAGATPVEFRSIFQIRCGRTLRRLCLRAITACHTVMATAVTAMTILPRASVSVDSML</sequence>
<dbReference type="EMBL" id="JALJZU010000009">
    <property type="protein sequence ID" value="MCP2010725.1"/>
    <property type="molecule type" value="Genomic_DNA"/>
</dbReference>
<keyword evidence="1" id="KW-0229">DNA integration</keyword>
<dbReference type="Pfam" id="PF00589">
    <property type="entry name" value="Phage_integrase"/>
    <property type="match status" value="1"/>
</dbReference>
<name>A0AA41L2J8_9BURK</name>
<dbReference type="RefSeq" id="WP_217943281.1">
    <property type="nucleotide sequence ID" value="NZ_JAHTGR010000008.1"/>
</dbReference>
<evidence type="ECO:0000313" key="5">
    <source>
        <dbReference type="Proteomes" id="UP001155901"/>
    </source>
</evidence>
<dbReference type="AlphaFoldDB" id="A0AA41L2J8"/>
<organism evidence="3 5">
    <name type="scientific">Duganella violaceipulchra</name>
    <dbReference type="NCBI Taxonomy" id="2849652"/>
    <lineage>
        <taxon>Bacteria</taxon>
        <taxon>Pseudomonadati</taxon>
        <taxon>Pseudomonadota</taxon>
        <taxon>Betaproteobacteria</taxon>
        <taxon>Burkholderiales</taxon>
        <taxon>Oxalobacteraceae</taxon>
        <taxon>Telluria group</taxon>
        <taxon>Duganella</taxon>
    </lineage>
</organism>
<evidence type="ECO:0000313" key="3">
    <source>
        <dbReference type="EMBL" id="MBV6322513.1"/>
    </source>
</evidence>
<proteinExistence type="predicted"/>
<evidence type="ECO:0000259" key="2">
    <source>
        <dbReference type="Pfam" id="PF00589"/>
    </source>
</evidence>
<gene>
    <name evidence="3" type="ORF">KVP70_16370</name>
    <name evidence="4" type="ORF">L1274_004467</name>
</gene>
<accession>A0AA41L2J8</accession>
<protein>
    <submittedName>
        <fullName evidence="3 4">Integrase</fullName>
    </submittedName>
</protein>
<dbReference type="GO" id="GO:0003677">
    <property type="term" value="F:DNA binding"/>
    <property type="evidence" value="ECO:0007669"/>
    <property type="project" value="InterPro"/>
</dbReference>
<dbReference type="EMBL" id="JAHTGR010000008">
    <property type="protein sequence ID" value="MBV6322513.1"/>
    <property type="molecule type" value="Genomic_DNA"/>
</dbReference>
<dbReference type="GO" id="GO:0006310">
    <property type="term" value="P:DNA recombination"/>
    <property type="evidence" value="ECO:0007669"/>
    <property type="project" value="InterPro"/>
</dbReference>
<feature type="domain" description="Tyr recombinase" evidence="2">
    <location>
        <begin position="174"/>
        <end position="254"/>
    </location>
</feature>
<dbReference type="InterPro" id="IPR002104">
    <property type="entry name" value="Integrase_catalytic"/>
</dbReference>
<evidence type="ECO:0000313" key="6">
    <source>
        <dbReference type="Proteomes" id="UP001162889"/>
    </source>
</evidence>